<protein>
    <recommendedName>
        <fullName evidence="3">Nucleotide-binding universal stress UspA family protein</fullName>
    </recommendedName>
</protein>
<accession>A0A2T5JAT6</accession>
<dbReference type="EMBL" id="QAOQ01000003">
    <property type="protein sequence ID" value="PTQ97899.1"/>
    <property type="molecule type" value="Genomic_DNA"/>
</dbReference>
<proteinExistence type="predicted"/>
<evidence type="ECO:0008006" key="3">
    <source>
        <dbReference type="Google" id="ProtNLM"/>
    </source>
</evidence>
<comment type="caution">
    <text evidence="1">The sequence shown here is derived from an EMBL/GenBank/DDBJ whole genome shotgun (WGS) entry which is preliminary data.</text>
</comment>
<keyword evidence="2" id="KW-1185">Reference proteome</keyword>
<dbReference type="Gene3D" id="3.40.50.12370">
    <property type="match status" value="1"/>
</dbReference>
<evidence type="ECO:0000313" key="1">
    <source>
        <dbReference type="EMBL" id="PTQ97899.1"/>
    </source>
</evidence>
<dbReference type="AlphaFoldDB" id="A0A2T5JAT6"/>
<reference evidence="1 2" key="1">
    <citation type="submission" date="2018-04" db="EMBL/GenBank/DDBJ databases">
        <title>Genomic Encyclopedia of Archaeal and Bacterial Type Strains, Phase II (KMG-II): from individual species to whole genera.</title>
        <authorList>
            <person name="Goeker M."/>
        </authorList>
    </citation>
    <scope>NUCLEOTIDE SEQUENCE [LARGE SCALE GENOMIC DNA]</scope>
    <source>
        <strain evidence="1 2">DSM 26809</strain>
    </source>
</reference>
<sequence>MNTIAVLTDLSAETTNACFYALKLAVRMRADVQLFNVSITNKIKEPVLVATGDEAWGDHNDKAFADNFCNALYADFEHRCFTGAFKPMLSCQAVQQSAADALMSFMGNDDVGLIIVPLPGGQTMSSFGQSIAFKNIMRLATAPILVLPENADTQYFEKIAFCAGGEANDTQNILSLVGLMKPLSPSIMVASLTKHSAVNSIGKAIMKAVKERTDYGRIYYRDIMPVDHSGSWKWLTQNKKCDLLALTQKSKPEMDMFFNQGETYAATWHINIPLLVFPAWSE</sequence>
<gene>
    <name evidence="1" type="ORF">C8P68_10358</name>
</gene>
<dbReference type="OrthoDB" id="9788959at2"/>
<organism evidence="1 2">
    <name type="scientific">Mucilaginibacter yixingensis</name>
    <dbReference type="NCBI Taxonomy" id="1295612"/>
    <lineage>
        <taxon>Bacteria</taxon>
        <taxon>Pseudomonadati</taxon>
        <taxon>Bacteroidota</taxon>
        <taxon>Sphingobacteriia</taxon>
        <taxon>Sphingobacteriales</taxon>
        <taxon>Sphingobacteriaceae</taxon>
        <taxon>Mucilaginibacter</taxon>
    </lineage>
</organism>
<dbReference type="SUPFAM" id="SSF52402">
    <property type="entry name" value="Adenine nucleotide alpha hydrolases-like"/>
    <property type="match status" value="1"/>
</dbReference>
<dbReference type="Proteomes" id="UP000244168">
    <property type="component" value="Unassembled WGS sequence"/>
</dbReference>
<dbReference type="RefSeq" id="WP_146166512.1">
    <property type="nucleotide sequence ID" value="NZ_CP160205.1"/>
</dbReference>
<name>A0A2T5JAT6_9SPHI</name>
<evidence type="ECO:0000313" key="2">
    <source>
        <dbReference type="Proteomes" id="UP000244168"/>
    </source>
</evidence>